<accession>A0ABS8NCU2</accession>
<dbReference type="InterPro" id="IPR036259">
    <property type="entry name" value="MFS_trans_sf"/>
</dbReference>
<feature type="transmembrane region" description="Helical" evidence="5">
    <location>
        <begin position="116"/>
        <end position="140"/>
    </location>
</feature>
<feature type="transmembrane region" description="Helical" evidence="5">
    <location>
        <begin position="90"/>
        <end position="110"/>
    </location>
</feature>
<reference evidence="7" key="1">
    <citation type="submission" date="2021-11" db="EMBL/GenBank/DDBJ databases">
        <title>Genome sequence.</title>
        <authorList>
            <person name="Sun Q."/>
        </authorList>
    </citation>
    <scope>NUCLEOTIDE SEQUENCE</scope>
    <source>
        <strain evidence="7">JC740</strain>
    </source>
</reference>
<proteinExistence type="predicted"/>
<evidence type="ECO:0000256" key="4">
    <source>
        <dbReference type="SAM" id="MobiDB-lite"/>
    </source>
</evidence>
<evidence type="ECO:0000313" key="8">
    <source>
        <dbReference type="Proteomes" id="UP001430306"/>
    </source>
</evidence>
<dbReference type="InterPro" id="IPR020846">
    <property type="entry name" value="MFS_dom"/>
</dbReference>
<feature type="transmembrane region" description="Helical" evidence="5">
    <location>
        <begin position="345"/>
        <end position="369"/>
    </location>
</feature>
<dbReference type="RefSeq" id="WP_230271435.1">
    <property type="nucleotide sequence ID" value="NZ_JAJKFW010000006.1"/>
</dbReference>
<keyword evidence="2 5" id="KW-1133">Transmembrane helix</keyword>
<feature type="domain" description="Major facilitator superfamily (MFS) profile" evidence="6">
    <location>
        <begin position="253"/>
        <end position="468"/>
    </location>
</feature>
<name>A0ABS8NCU2_9BACT</name>
<dbReference type="PROSITE" id="PS50850">
    <property type="entry name" value="MFS"/>
    <property type="match status" value="1"/>
</dbReference>
<evidence type="ECO:0000256" key="1">
    <source>
        <dbReference type="ARBA" id="ARBA00022692"/>
    </source>
</evidence>
<feature type="transmembrane region" description="Helical" evidence="5">
    <location>
        <begin position="322"/>
        <end position="339"/>
    </location>
</feature>
<protein>
    <submittedName>
        <fullName evidence="7">MFS transporter</fullName>
    </submittedName>
</protein>
<keyword evidence="8" id="KW-1185">Reference proteome</keyword>
<feature type="transmembrane region" description="Helical" evidence="5">
    <location>
        <begin position="415"/>
        <end position="437"/>
    </location>
</feature>
<dbReference type="InterPro" id="IPR052528">
    <property type="entry name" value="Sugar_transport-like"/>
</dbReference>
<keyword evidence="1 5" id="KW-0812">Transmembrane</keyword>
<feature type="transmembrane region" description="Helical" evidence="5">
    <location>
        <begin position="381"/>
        <end position="403"/>
    </location>
</feature>
<evidence type="ECO:0000256" key="2">
    <source>
        <dbReference type="ARBA" id="ARBA00022989"/>
    </source>
</evidence>
<dbReference type="PANTHER" id="PTHR23526:SF2">
    <property type="entry name" value="MAJOR FACILITATOR SUPERFAMILY (MFS) PROFILE DOMAIN-CONTAINING PROTEIN"/>
    <property type="match status" value="1"/>
</dbReference>
<dbReference type="Proteomes" id="UP001430306">
    <property type="component" value="Unassembled WGS sequence"/>
</dbReference>
<feature type="transmembrane region" description="Helical" evidence="5">
    <location>
        <begin position="259"/>
        <end position="277"/>
    </location>
</feature>
<comment type="caution">
    <text evidence="7">The sequence shown here is derived from an EMBL/GenBank/DDBJ whole genome shotgun (WGS) entry which is preliminary data.</text>
</comment>
<feature type="transmembrane region" description="Helical" evidence="5">
    <location>
        <begin position="289"/>
        <end position="310"/>
    </location>
</feature>
<feature type="region of interest" description="Disordered" evidence="4">
    <location>
        <begin position="214"/>
        <end position="244"/>
    </location>
</feature>
<evidence type="ECO:0000256" key="3">
    <source>
        <dbReference type="ARBA" id="ARBA00023136"/>
    </source>
</evidence>
<organism evidence="7 8">
    <name type="scientific">Rhodopirellula halodulae</name>
    <dbReference type="NCBI Taxonomy" id="2894198"/>
    <lineage>
        <taxon>Bacteria</taxon>
        <taxon>Pseudomonadati</taxon>
        <taxon>Planctomycetota</taxon>
        <taxon>Planctomycetia</taxon>
        <taxon>Pirellulales</taxon>
        <taxon>Pirellulaceae</taxon>
        <taxon>Rhodopirellula</taxon>
    </lineage>
</organism>
<feature type="transmembrane region" description="Helical" evidence="5">
    <location>
        <begin position="184"/>
        <end position="202"/>
    </location>
</feature>
<feature type="compositionally biased region" description="Basic and acidic residues" evidence="4">
    <location>
        <begin position="220"/>
        <end position="230"/>
    </location>
</feature>
<dbReference type="PANTHER" id="PTHR23526">
    <property type="entry name" value="INTEGRAL MEMBRANE TRANSPORT PROTEIN-RELATED"/>
    <property type="match status" value="1"/>
</dbReference>
<feature type="transmembrane region" description="Helical" evidence="5">
    <location>
        <begin position="44"/>
        <end position="69"/>
    </location>
</feature>
<evidence type="ECO:0000256" key="5">
    <source>
        <dbReference type="SAM" id="Phobius"/>
    </source>
</evidence>
<dbReference type="EMBL" id="JAJKFW010000006">
    <property type="protein sequence ID" value="MCC9641361.1"/>
    <property type="molecule type" value="Genomic_DNA"/>
</dbReference>
<evidence type="ECO:0000259" key="6">
    <source>
        <dbReference type="PROSITE" id="PS50850"/>
    </source>
</evidence>
<evidence type="ECO:0000313" key="7">
    <source>
        <dbReference type="EMBL" id="MCC9641361.1"/>
    </source>
</evidence>
<sequence>MNVVDRELAAVSPENAGKADGRNLARSLGDAACFGGMVGCGETYFSAFALAIGLGETASGLVASIPLLVGGVIQLISPKAIGWIGGYRRWIVLGASLQACAFLPLAYAAWTERLSITAFLLIASVYWTAGLSTGPAWNTWIEDIVPAAGRAKFFSKRSRLQQVCTFAALMVAGIVLQWTSSQNVALVGFAALFFMAAFFRLLSANFLHRTRQSKPATNHEVTRSIERPSHTMEPNDEAANTQPTLSNTEEVNFRSAISLLSYLVVMQVFIQLSGPYFVPYMLGQLNMGYLTYVGLIALAFLSKVISFAYWGRVAEESGASKVLWFGGIGLIPLSALWIVSTNLLWLAVIQVLSGIAWAAYELGFFLMFFETLPAKHRTKLLTYHNFANTLAISIGALAGAAALAHFGTESTTYCYLFGMSSIGRMLCLGLLVGLVLPKHSLKTIGIRILAIRPGAGSVTAPVIASAEE</sequence>
<keyword evidence="3 5" id="KW-0472">Membrane</keyword>
<feature type="transmembrane region" description="Helical" evidence="5">
    <location>
        <begin position="160"/>
        <end position="178"/>
    </location>
</feature>
<gene>
    <name evidence="7" type="ORF">LOC71_03675</name>
</gene>
<dbReference type="Gene3D" id="1.20.1250.20">
    <property type="entry name" value="MFS general substrate transporter like domains"/>
    <property type="match status" value="1"/>
</dbReference>
<dbReference type="SUPFAM" id="SSF103473">
    <property type="entry name" value="MFS general substrate transporter"/>
    <property type="match status" value="2"/>
</dbReference>